<dbReference type="OrthoDB" id="10625157at2759"/>
<dbReference type="AlphaFoldDB" id="A0A9Q1CVJ3"/>
<feature type="region of interest" description="Disordered" evidence="1">
    <location>
        <begin position="1"/>
        <end position="22"/>
    </location>
</feature>
<reference evidence="2" key="1">
    <citation type="journal article" date="2023" name="Science">
        <title>Genome structures resolve the early diversification of teleost fishes.</title>
        <authorList>
            <person name="Parey E."/>
            <person name="Louis A."/>
            <person name="Montfort J."/>
            <person name="Bouchez O."/>
            <person name="Roques C."/>
            <person name="Iampietro C."/>
            <person name="Lluch J."/>
            <person name="Castinel A."/>
            <person name="Donnadieu C."/>
            <person name="Desvignes T."/>
            <person name="Floi Bucao C."/>
            <person name="Jouanno E."/>
            <person name="Wen M."/>
            <person name="Mejri S."/>
            <person name="Dirks R."/>
            <person name="Jansen H."/>
            <person name="Henkel C."/>
            <person name="Chen W.J."/>
            <person name="Zahm M."/>
            <person name="Cabau C."/>
            <person name="Klopp C."/>
            <person name="Thompson A.W."/>
            <person name="Robinson-Rechavi M."/>
            <person name="Braasch I."/>
            <person name="Lecointre G."/>
            <person name="Bobe J."/>
            <person name="Postlethwait J.H."/>
            <person name="Berthelot C."/>
            <person name="Roest Crollius H."/>
            <person name="Guiguen Y."/>
        </authorList>
    </citation>
    <scope>NUCLEOTIDE SEQUENCE</scope>
    <source>
        <strain evidence="2">Concon-B</strain>
    </source>
</reference>
<gene>
    <name evidence="2" type="ORF">COCON_G00230790</name>
</gene>
<accession>A0A9Q1CVJ3</accession>
<comment type="caution">
    <text evidence="2">The sequence shown here is derived from an EMBL/GenBank/DDBJ whole genome shotgun (WGS) entry which is preliminary data.</text>
</comment>
<sequence length="90" mass="9722">MRRRSRKSPDGGAMLSGGPDSPLPLHSALRCRLSPALGDHLSVALRYRLFPRPWGSPLCRPSVPSLPHPWGPPTLLRCGARGFEPATSTS</sequence>
<proteinExistence type="predicted"/>
<keyword evidence="3" id="KW-1185">Reference proteome</keyword>
<protein>
    <submittedName>
        <fullName evidence="2">Uncharacterized protein</fullName>
    </submittedName>
</protein>
<name>A0A9Q1CVJ3_CONCO</name>
<dbReference type="Proteomes" id="UP001152803">
    <property type="component" value="Unassembled WGS sequence"/>
</dbReference>
<organism evidence="2 3">
    <name type="scientific">Conger conger</name>
    <name type="common">Conger eel</name>
    <name type="synonym">Muraena conger</name>
    <dbReference type="NCBI Taxonomy" id="82655"/>
    <lineage>
        <taxon>Eukaryota</taxon>
        <taxon>Metazoa</taxon>
        <taxon>Chordata</taxon>
        <taxon>Craniata</taxon>
        <taxon>Vertebrata</taxon>
        <taxon>Euteleostomi</taxon>
        <taxon>Actinopterygii</taxon>
        <taxon>Neopterygii</taxon>
        <taxon>Teleostei</taxon>
        <taxon>Anguilliformes</taxon>
        <taxon>Congridae</taxon>
        <taxon>Conger</taxon>
    </lineage>
</organism>
<dbReference type="EMBL" id="JAFJMO010000019">
    <property type="protein sequence ID" value="KAJ8249863.1"/>
    <property type="molecule type" value="Genomic_DNA"/>
</dbReference>
<evidence type="ECO:0000313" key="2">
    <source>
        <dbReference type="EMBL" id="KAJ8249863.1"/>
    </source>
</evidence>
<evidence type="ECO:0000256" key="1">
    <source>
        <dbReference type="SAM" id="MobiDB-lite"/>
    </source>
</evidence>
<evidence type="ECO:0000313" key="3">
    <source>
        <dbReference type="Proteomes" id="UP001152803"/>
    </source>
</evidence>